<dbReference type="Gene3D" id="1.10.1900.20">
    <property type="entry name" value="Ribosomal protein L20"/>
    <property type="match status" value="1"/>
</dbReference>
<dbReference type="HAMAP" id="MF_00382">
    <property type="entry name" value="Ribosomal_bL20"/>
    <property type="match status" value="1"/>
</dbReference>
<organism evidence="10 11">
    <name type="scientific">Streptacidiphilus monticola</name>
    <dbReference type="NCBI Taxonomy" id="2161674"/>
    <lineage>
        <taxon>Bacteria</taxon>
        <taxon>Bacillati</taxon>
        <taxon>Actinomycetota</taxon>
        <taxon>Actinomycetes</taxon>
        <taxon>Kitasatosporales</taxon>
        <taxon>Streptomycetaceae</taxon>
        <taxon>Streptacidiphilus</taxon>
    </lineage>
</organism>
<dbReference type="RefSeq" id="WP_380586150.1">
    <property type="nucleotide sequence ID" value="NZ_JBHSQJ010000095.1"/>
</dbReference>
<evidence type="ECO:0000256" key="2">
    <source>
        <dbReference type="ARBA" id="ARBA00022730"/>
    </source>
</evidence>
<protein>
    <recommendedName>
        <fullName evidence="7 8">Large ribosomal subunit protein bL20</fullName>
    </recommendedName>
</protein>
<reference evidence="11" key="1">
    <citation type="journal article" date="2019" name="Int. J. Syst. Evol. Microbiol.">
        <title>The Global Catalogue of Microorganisms (GCM) 10K type strain sequencing project: providing services to taxonomists for standard genome sequencing and annotation.</title>
        <authorList>
            <consortium name="The Broad Institute Genomics Platform"/>
            <consortium name="The Broad Institute Genome Sequencing Center for Infectious Disease"/>
            <person name="Wu L."/>
            <person name="Ma J."/>
        </authorList>
    </citation>
    <scope>NUCLEOTIDE SEQUENCE [LARGE SCALE GENOMIC DNA]</scope>
    <source>
        <strain evidence="11">JCM 4816</strain>
    </source>
</reference>
<name>A0ABW1G6J9_9ACTN</name>
<evidence type="ECO:0000256" key="4">
    <source>
        <dbReference type="ARBA" id="ARBA00022980"/>
    </source>
</evidence>
<dbReference type="SUPFAM" id="SSF74731">
    <property type="entry name" value="Ribosomal protein L20"/>
    <property type="match status" value="1"/>
</dbReference>
<dbReference type="InterPro" id="IPR035566">
    <property type="entry name" value="Ribosomal_protein_bL20_C"/>
</dbReference>
<evidence type="ECO:0000313" key="11">
    <source>
        <dbReference type="Proteomes" id="UP001596174"/>
    </source>
</evidence>
<keyword evidence="5 8" id="KW-0687">Ribonucleoprotein</keyword>
<evidence type="ECO:0000256" key="8">
    <source>
        <dbReference type="HAMAP-Rule" id="MF_00382"/>
    </source>
</evidence>
<keyword evidence="11" id="KW-1185">Reference proteome</keyword>
<dbReference type="GO" id="GO:0005840">
    <property type="term" value="C:ribosome"/>
    <property type="evidence" value="ECO:0007669"/>
    <property type="project" value="UniProtKB-KW"/>
</dbReference>
<keyword evidence="3 8" id="KW-0694">RNA-binding</keyword>
<accession>A0ABW1G6J9</accession>
<sequence length="131" mass="14733">MARVKRAVNAHKKRRVVLELASGYRGQRSRLYRKAKEQVTHSFVYNYNDRKKRKGDFRQLWIQRINAAARANGITYNRLIQGLKAANIEIDRKMLAELAVNDEAAFAALVEAAKKALPADVNAPKVAADAA</sequence>
<dbReference type="PANTHER" id="PTHR10986">
    <property type="entry name" value="39S RIBOSOMAL PROTEIN L20"/>
    <property type="match status" value="1"/>
</dbReference>
<evidence type="ECO:0000313" key="10">
    <source>
        <dbReference type="EMBL" id="MFC5909918.1"/>
    </source>
</evidence>
<comment type="function">
    <text evidence="6 8 9">Binds directly to 23S ribosomal RNA and is necessary for the in vitro assembly process of the 50S ribosomal subunit. It is not involved in the protein synthesizing functions of that subunit.</text>
</comment>
<dbReference type="PROSITE" id="PS00937">
    <property type="entry name" value="RIBOSOMAL_L20"/>
    <property type="match status" value="1"/>
</dbReference>
<dbReference type="PRINTS" id="PR00062">
    <property type="entry name" value="RIBOSOMALL20"/>
</dbReference>
<evidence type="ECO:0000256" key="3">
    <source>
        <dbReference type="ARBA" id="ARBA00022884"/>
    </source>
</evidence>
<dbReference type="NCBIfam" id="TIGR01032">
    <property type="entry name" value="rplT_bact"/>
    <property type="match status" value="1"/>
</dbReference>
<proteinExistence type="inferred from homology"/>
<comment type="similarity">
    <text evidence="1 8 9">Belongs to the bacterial ribosomal protein bL20 family.</text>
</comment>
<dbReference type="Pfam" id="PF00453">
    <property type="entry name" value="Ribosomal_L20"/>
    <property type="match status" value="1"/>
</dbReference>
<dbReference type="CDD" id="cd07026">
    <property type="entry name" value="Ribosomal_L20"/>
    <property type="match status" value="1"/>
</dbReference>
<evidence type="ECO:0000256" key="1">
    <source>
        <dbReference type="ARBA" id="ARBA00007698"/>
    </source>
</evidence>
<dbReference type="InterPro" id="IPR049946">
    <property type="entry name" value="RIBOSOMAL_L20_CS"/>
</dbReference>
<dbReference type="Gene3D" id="6.10.160.10">
    <property type="match status" value="1"/>
</dbReference>
<dbReference type="InterPro" id="IPR005813">
    <property type="entry name" value="Ribosomal_bL20"/>
</dbReference>
<comment type="caution">
    <text evidence="10">The sequence shown here is derived from an EMBL/GenBank/DDBJ whole genome shotgun (WGS) entry which is preliminary data.</text>
</comment>
<evidence type="ECO:0000256" key="6">
    <source>
        <dbReference type="ARBA" id="ARBA00024775"/>
    </source>
</evidence>
<evidence type="ECO:0000256" key="5">
    <source>
        <dbReference type="ARBA" id="ARBA00023274"/>
    </source>
</evidence>
<dbReference type="Proteomes" id="UP001596174">
    <property type="component" value="Unassembled WGS sequence"/>
</dbReference>
<keyword evidence="2 8" id="KW-0699">rRNA-binding</keyword>
<evidence type="ECO:0000256" key="7">
    <source>
        <dbReference type="ARBA" id="ARBA00035172"/>
    </source>
</evidence>
<dbReference type="EMBL" id="JBHSQJ010000095">
    <property type="protein sequence ID" value="MFC5909918.1"/>
    <property type="molecule type" value="Genomic_DNA"/>
</dbReference>
<keyword evidence="4 8" id="KW-0689">Ribosomal protein</keyword>
<gene>
    <name evidence="8 10" type="primary">rplT</name>
    <name evidence="10" type="ORF">ACFP3V_22215</name>
</gene>
<evidence type="ECO:0000256" key="9">
    <source>
        <dbReference type="RuleBase" id="RU000560"/>
    </source>
</evidence>